<reference evidence="3" key="1">
    <citation type="submission" date="2017-03" db="EMBL/GenBank/DDBJ databases">
        <title>Phytopthora megakarya and P. palmivora, two closely related causual agents of cacao black pod achieved similar genome size and gene model numbers by different mechanisms.</title>
        <authorList>
            <person name="Ali S."/>
            <person name="Shao J."/>
            <person name="Larry D.J."/>
            <person name="Kronmiller B."/>
            <person name="Shen D."/>
            <person name="Strem M.D."/>
            <person name="Melnick R.L."/>
            <person name="Guiltinan M.J."/>
            <person name="Tyler B.M."/>
            <person name="Meinhardt L.W."/>
            <person name="Bailey B.A."/>
        </authorList>
    </citation>
    <scope>NUCLEOTIDE SEQUENCE [LARGE SCALE GENOMIC DNA]</scope>
    <source>
        <strain evidence="3">zdho120</strain>
    </source>
</reference>
<comment type="caution">
    <text evidence="2">The sequence shown here is derived from an EMBL/GenBank/DDBJ whole genome shotgun (WGS) entry which is preliminary data.</text>
</comment>
<accession>A0A225UGZ5</accession>
<dbReference type="Proteomes" id="UP000198211">
    <property type="component" value="Unassembled WGS sequence"/>
</dbReference>
<evidence type="ECO:0000256" key="1">
    <source>
        <dbReference type="SAM" id="MobiDB-lite"/>
    </source>
</evidence>
<organism evidence="2 3">
    <name type="scientific">Phytophthora megakarya</name>
    <dbReference type="NCBI Taxonomy" id="4795"/>
    <lineage>
        <taxon>Eukaryota</taxon>
        <taxon>Sar</taxon>
        <taxon>Stramenopiles</taxon>
        <taxon>Oomycota</taxon>
        <taxon>Peronosporomycetes</taxon>
        <taxon>Peronosporales</taxon>
        <taxon>Peronosporaceae</taxon>
        <taxon>Phytophthora</taxon>
    </lineage>
</organism>
<protein>
    <submittedName>
        <fullName evidence="2">Histone methylation protein</fullName>
    </submittedName>
</protein>
<name>A0A225UGZ5_9STRA</name>
<gene>
    <name evidence="2" type="ORF">PHMEG_00038717</name>
</gene>
<dbReference type="OrthoDB" id="105693at2759"/>
<keyword evidence="3" id="KW-1185">Reference proteome</keyword>
<dbReference type="AlphaFoldDB" id="A0A225UGZ5"/>
<feature type="region of interest" description="Disordered" evidence="1">
    <location>
        <begin position="96"/>
        <end position="123"/>
    </location>
</feature>
<evidence type="ECO:0000313" key="2">
    <source>
        <dbReference type="EMBL" id="OWY92332.1"/>
    </source>
</evidence>
<proteinExistence type="predicted"/>
<dbReference type="EMBL" id="NBNE01018306">
    <property type="protein sequence ID" value="OWY92332.1"/>
    <property type="molecule type" value="Genomic_DNA"/>
</dbReference>
<evidence type="ECO:0000313" key="3">
    <source>
        <dbReference type="Proteomes" id="UP000198211"/>
    </source>
</evidence>
<sequence>MRTSLSDEEDKLLLVQIAYQFEREGLRITWEYVARRINRTRTPSVFRLQLKSLKRTYGNKLANSPRGFSPAKTTYELSAVTQEYRQPMDTVVVGLQHQQARGRGGRGGAGAADGRGDGEQATPAALAPAREMGPSLFDGEMEILVI</sequence>